<sequence>MPCISPSTRRAHAGSHGSCPHRRASMVGIPLLY</sequence>
<organism evidence="2">
    <name type="scientific">Zea mays</name>
    <name type="common">Maize</name>
    <dbReference type="NCBI Taxonomy" id="4577"/>
    <lineage>
        <taxon>Eukaryota</taxon>
        <taxon>Viridiplantae</taxon>
        <taxon>Streptophyta</taxon>
        <taxon>Embryophyta</taxon>
        <taxon>Tracheophyta</taxon>
        <taxon>Spermatophyta</taxon>
        <taxon>Magnoliopsida</taxon>
        <taxon>Liliopsida</taxon>
        <taxon>Poales</taxon>
        <taxon>Poaceae</taxon>
        <taxon>PACMAD clade</taxon>
        <taxon>Panicoideae</taxon>
        <taxon>Andropogonodae</taxon>
        <taxon>Andropogoneae</taxon>
        <taxon>Tripsacinae</taxon>
        <taxon>Zea</taxon>
    </lineage>
</organism>
<evidence type="ECO:0000313" key="2">
    <source>
        <dbReference type="EMBL" id="ONM16214.1"/>
    </source>
</evidence>
<proteinExistence type="predicted"/>
<protein>
    <submittedName>
        <fullName evidence="2">Uncharacterized protein</fullName>
    </submittedName>
</protein>
<dbReference type="EMBL" id="CM007648">
    <property type="protein sequence ID" value="ONM16214.1"/>
    <property type="molecule type" value="Genomic_DNA"/>
</dbReference>
<accession>A0A1D6E6Z1</accession>
<gene>
    <name evidence="2" type="ORF">ZEAMMB73_Zm00001d003143</name>
</gene>
<reference evidence="2" key="1">
    <citation type="submission" date="2015-12" db="EMBL/GenBank/DDBJ databases">
        <title>Update maize B73 reference genome by single molecule sequencing technologies.</title>
        <authorList>
            <consortium name="Maize Genome Sequencing Project"/>
            <person name="Ware D."/>
        </authorList>
    </citation>
    <scope>NUCLEOTIDE SEQUENCE [LARGE SCALE GENOMIC DNA]</scope>
    <source>
        <tissue evidence="2">Seedling</tissue>
    </source>
</reference>
<evidence type="ECO:0000256" key="1">
    <source>
        <dbReference type="SAM" id="MobiDB-lite"/>
    </source>
</evidence>
<feature type="region of interest" description="Disordered" evidence="1">
    <location>
        <begin position="1"/>
        <end position="24"/>
    </location>
</feature>
<dbReference type="AlphaFoldDB" id="A0A1D6E6Z1"/>
<feature type="compositionally biased region" description="Basic residues" evidence="1">
    <location>
        <begin position="9"/>
        <end position="24"/>
    </location>
</feature>
<name>A0A1D6E6Z1_MAIZE</name>